<organism evidence="2 3">
    <name type="scientific">Streptomyces albipurpureus</name>
    <dbReference type="NCBI Taxonomy" id="2897419"/>
    <lineage>
        <taxon>Bacteria</taxon>
        <taxon>Bacillati</taxon>
        <taxon>Actinomycetota</taxon>
        <taxon>Actinomycetes</taxon>
        <taxon>Kitasatosporales</taxon>
        <taxon>Streptomycetaceae</taxon>
        <taxon>Streptomyces</taxon>
    </lineage>
</organism>
<gene>
    <name evidence="2" type="ORF">NBG84_04835</name>
</gene>
<sequence length="282" mass="31348">MTKPTVCLTFDFDAISVWLGTMGLSTPTYVSRGEFAANVATPRILDLLEREGVTSTWYIPGLDVDTYPDVCKRIRDAGHEIGHHGYAHEGPTSLDAAAESEVLERGLDALDRVLGVRPAGYRSPAFDLSPNSTRLLSDFGFTYDSSMMGHDFELYRCRTGDIIHRDRAVEFGRELDLVEVPVSWTLDDFPFMEFALAPPMLMPASTDVEGLANRWLADLDFMVEEVPHGVFTQTFHPQSIGRAGRIRILERIIRRAKEHGAQFSTVHQAVSGWTARSGTGRG</sequence>
<dbReference type="InterPro" id="IPR002509">
    <property type="entry name" value="NODB_dom"/>
</dbReference>
<dbReference type="Pfam" id="PF01522">
    <property type="entry name" value="Polysacc_deac_1"/>
    <property type="match status" value="1"/>
</dbReference>
<feature type="domain" description="NodB homology" evidence="1">
    <location>
        <begin position="27"/>
        <end position="264"/>
    </location>
</feature>
<evidence type="ECO:0000313" key="2">
    <source>
        <dbReference type="EMBL" id="MCM2387640.1"/>
    </source>
</evidence>
<proteinExistence type="predicted"/>
<dbReference type="Gene3D" id="3.20.20.370">
    <property type="entry name" value="Glycoside hydrolase/deacetylase"/>
    <property type="match status" value="1"/>
</dbReference>
<dbReference type="PANTHER" id="PTHR47561:SF1">
    <property type="entry name" value="POLYSACCHARIDE DEACETYLASE FAMILY PROTEIN (AFU_ORTHOLOGUE AFUA_6G05030)"/>
    <property type="match status" value="1"/>
</dbReference>
<evidence type="ECO:0000259" key="1">
    <source>
        <dbReference type="PROSITE" id="PS51677"/>
    </source>
</evidence>
<dbReference type="InterPro" id="IPR037950">
    <property type="entry name" value="PgdA-like"/>
</dbReference>
<protein>
    <submittedName>
        <fullName evidence="2">Polysaccharide deacetylase</fullName>
    </submittedName>
</protein>
<reference evidence="2" key="1">
    <citation type="submission" date="2022-06" db="EMBL/GenBank/DDBJ databases">
        <title>Genome public.</title>
        <authorList>
            <person name="Sun Q."/>
        </authorList>
    </citation>
    <scope>NUCLEOTIDE SEQUENCE</scope>
    <source>
        <strain evidence="2">CWNU-1</strain>
    </source>
</reference>
<dbReference type="InterPro" id="IPR011330">
    <property type="entry name" value="Glyco_hydro/deAcase_b/a-brl"/>
</dbReference>
<dbReference type="CDD" id="cd10938">
    <property type="entry name" value="CE4_HpPgdA_like"/>
    <property type="match status" value="1"/>
</dbReference>
<comment type="caution">
    <text evidence="2">The sequence shown here is derived from an EMBL/GenBank/DDBJ whole genome shotgun (WGS) entry which is preliminary data.</text>
</comment>
<evidence type="ECO:0000313" key="3">
    <source>
        <dbReference type="Proteomes" id="UP001431429"/>
    </source>
</evidence>
<dbReference type="PANTHER" id="PTHR47561">
    <property type="entry name" value="POLYSACCHARIDE DEACETYLASE FAMILY PROTEIN (AFU_ORTHOLOGUE AFUA_6G05030)"/>
    <property type="match status" value="1"/>
</dbReference>
<dbReference type="Proteomes" id="UP001431429">
    <property type="component" value="Unassembled WGS sequence"/>
</dbReference>
<dbReference type="EMBL" id="JAMQAW010000004">
    <property type="protein sequence ID" value="MCM2387640.1"/>
    <property type="molecule type" value="Genomic_DNA"/>
</dbReference>
<dbReference type="RefSeq" id="WP_250918006.1">
    <property type="nucleotide sequence ID" value="NZ_JAMQAW010000004.1"/>
</dbReference>
<dbReference type="PROSITE" id="PS51677">
    <property type="entry name" value="NODB"/>
    <property type="match status" value="1"/>
</dbReference>
<accession>A0ABT0UJ64</accession>
<keyword evidence="3" id="KW-1185">Reference proteome</keyword>
<name>A0ABT0UJ64_9ACTN</name>
<dbReference type="SUPFAM" id="SSF88713">
    <property type="entry name" value="Glycoside hydrolase/deacetylase"/>
    <property type="match status" value="1"/>
</dbReference>